<accession>A0ACC6A9Q8</accession>
<keyword evidence="2" id="KW-1185">Reference proteome</keyword>
<dbReference type="Proteomes" id="UP001202289">
    <property type="component" value="Unassembled WGS sequence"/>
</dbReference>
<comment type="caution">
    <text evidence="1">The sequence shown here is derived from an EMBL/GenBank/DDBJ whole genome shotgun (WGS) entry which is preliminary data.</text>
</comment>
<gene>
    <name evidence="1" type="ORF">M3215_13295</name>
</gene>
<sequence length="143" mass="16485">MIRKISDTVIVDLTALRISNEAYIVGAALDFFHIDKEENRSYTPYKVASLYVDDSEIDSMGKCIKYVLERLVKEVPADVKRIVIRSDLKQFIHNRRYREDLNGLIDAEIRLKYVDRLGKKRNQLQLLANDAISRKSSVVGVIN</sequence>
<proteinExistence type="predicted"/>
<organism evidence="1 2">
    <name type="scientific">Bacillus cytotoxicus</name>
    <dbReference type="NCBI Taxonomy" id="580165"/>
    <lineage>
        <taxon>Bacteria</taxon>
        <taxon>Bacillati</taxon>
        <taxon>Bacillota</taxon>
        <taxon>Bacilli</taxon>
        <taxon>Bacillales</taxon>
        <taxon>Bacillaceae</taxon>
        <taxon>Bacillus</taxon>
        <taxon>Bacillus cereus group</taxon>
    </lineage>
</organism>
<name>A0ACC6A9Q8_9BACI</name>
<reference evidence="1" key="1">
    <citation type="submission" date="2022-05" db="EMBL/GenBank/DDBJ databases">
        <title>Comparative Genomics of Spacecraft Associated Microbes.</title>
        <authorList>
            <person name="Tran M.T."/>
            <person name="Wright A."/>
            <person name="Seuylemezian A."/>
            <person name="Eisen J."/>
            <person name="Coil D."/>
        </authorList>
    </citation>
    <scope>NUCLEOTIDE SEQUENCE</scope>
    <source>
        <strain evidence="1">FAIRING 10M-2.2</strain>
    </source>
</reference>
<dbReference type="EMBL" id="JAMBOP010000015">
    <property type="protein sequence ID" value="MCM3736767.1"/>
    <property type="molecule type" value="Genomic_DNA"/>
</dbReference>
<evidence type="ECO:0000313" key="1">
    <source>
        <dbReference type="EMBL" id="MCM3736767.1"/>
    </source>
</evidence>
<evidence type="ECO:0000313" key="2">
    <source>
        <dbReference type="Proteomes" id="UP001202289"/>
    </source>
</evidence>
<protein>
    <submittedName>
        <fullName evidence="1">Uncharacterized protein</fullName>
    </submittedName>
</protein>